<evidence type="ECO:0000313" key="2">
    <source>
        <dbReference type="Proteomes" id="UP000219369"/>
    </source>
</evidence>
<evidence type="ECO:0008006" key="3">
    <source>
        <dbReference type="Google" id="ProtNLM"/>
    </source>
</evidence>
<dbReference type="VEuPathDB" id="FungiDB:FOXG_06714"/>
<dbReference type="AlphaFoldDB" id="A0A2H3T849"/>
<sequence>MEMMLMVGGYRQRLSQQDYTFGWICALPIEMAAVRVMVDNIHESLPISSDDTNAYTFGNMGIHNIVIAYLPSGQYGLNNATIVANNMRRSFSSIRFGLMVGIGGGAPTSEHDIRFGDVVSASSNGRGTVF</sequence>
<dbReference type="PANTHER" id="PTHR46082">
    <property type="entry name" value="ATP/GTP-BINDING PROTEIN-RELATED"/>
    <property type="match status" value="1"/>
</dbReference>
<reference evidence="2" key="1">
    <citation type="submission" date="2016-09" db="EMBL/GenBank/DDBJ databases">
        <authorList>
            <person name="Guldener U."/>
        </authorList>
    </citation>
    <scope>NUCLEOTIDE SEQUENCE [LARGE SCALE GENOMIC DNA]</scope>
    <source>
        <strain evidence="2">V64-1</strain>
    </source>
</reference>
<dbReference type="SUPFAM" id="SSF53167">
    <property type="entry name" value="Purine and uridine phosphorylases"/>
    <property type="match status" value="1"/>
</dbReference>
<dbReference type="GO" id="GO:0009116">
    <property type="term" value="P:nucleoside metabolic process"/>
    <property type="evidence" value="ECO:0007669"/>
    <property type="project" value="InterPro"/>
</dbReference>
<accession>A0A2H3T849</accession>
<name>A0A2H3T849_FUSOX</name>
<dbReference type="Gene3D" id="3.40.50.1580">
    <property type="entry name" value="Nucleoside phosphorylase domain"/>
    <property type="match status" value="1"/>
</dbReference>
<gene>
    <name evidence="1" type="ORF">FRV6_08864</name>
</gene>
<organism evidence="1 2">
    <name type="scientific">Fusarium oxysporum</name>
    <name type="common">Fusarium vascular wilt</name>
    <dbReference type="NCBI Taxonomy" id="5507"/>
    <lineage>
        <taxon>Eukaryota</taxon>
        <taxon>Fungi</taxon>
        <taxon>Dikarya</taxon>
        <taxon>Ascomycota</taxon>
        <taxon>Pezizomycotina</taxon>
        <taxon>Sordariomycetes</taxon>
        <taxon>Hypocreomycetidae</taxon>
        <taxon>Hypocreales</taxon>
        <taxon>Nectriaceae</taxon>
        <taxon>Fusarium</taxon>
        <taxon>Fusarium oxysporum species complex</taxon>
    </lineage>
</organism>
<dbReference type="InterPro" id="IPR035994">
    <property type="entry name" value="Nucleoside_phosphorylase_sf"/>
</dbReference>
<dbReference type="InterPro" id="IPR053137">
    <property type="entry name" value="NLR-like"/>
</dbReference>
<protein>
    <recommendedName>
        <fullName evidence="3">Nucleoside phosphorylase domain-containing protein</fullName>
    </recommendedName>
</protein>
<dbReference type="PANTHER" id="PTHR46082:SF11">
    <property type="entry name" value="AAA+ ATPASE DOMAIN-CONTAINING PROTEIN-RELATED"/>
    <property type="match status" value="1"/>
</dbReference>
<dbReference type="GO" id="GO:0003824">
    <property type="term" value="F:catalytic activity"/>
    <property type="evidence" value="ECO:0007669"/>
    <property type="project" value="InterPro"/>
</dbReference>
<dbReference type="EMBL" id="FMJY01000005">
    <property type="protein sequence ID" value="SCO84737.1"/>
    <property type="molecule type" value="Genomic_DNA"/>
</dbReference>
<dbReference type="OrthoDB" id="20872at2759"/>
<proteinExistence type="predicted"/>
<dbReference type="VEuPathDB" id="FungiDB:FOMG_18286"/>
<evidence type="ECO:0000313" key="1">
    <source>
        <dbReference type="EMBL" id="SCO84737.1"/>
    </source>
</evidence>
<dbReference type="Proteomes" id="UP000219369">
    <property type="component" value="Unassembled WGS sequence"/>
</dbReference>